<keyword evidence="2" id="KW-1185">Reference proteome</keyword>
<name>A0A8S4RN90_9NEOP</name>
<evidence type="ECO:0000313" key="2">
    <source>
        <dbReference type="Proteomes" id="UP000838756"/>
    </source>
</evidence>
<accession>A0A8S4RN90</accession>
<reference evidence="1" key="1">
    <citation type="submission" date="2022-03" db="EMBL/GenBank/DDBJ databases">
        <authorList>
            <person name="Lindestad O."/>
        </authorList>
    </citation>
    <scope>NUCLEOTIDE SEQUENCE</scope>
</reference>
<proteinExistence type="predicted"/>
<gene>
    <name evidence="1" type="primary">jg18482</name>
    <name evidence="1" type="ORF">PAEG_LOCUS15252</name>
</gene>
<sequence>MLLCGRNQGGSTLPDELSSLALAKRQIYPDSLNYEYFAKSKADCLKCYTTLCSQYSDIRELNRSRHTKPNRGFNAIMFSRYRSEIIIVTSPLVPGHVGIQGNELADKLARNGSERRFIGPEPCIALAPCVVNMALSTYAKKKSAAEWDKLEGLRHSKKFLSATGACFPNKINRLSRRQARYAIAAITGHFGTGSMLLKIDDPTCRACNKDVVGVHGAFTLWMRRIG</sequence>
<dbReference type="GO" id="GO:0003676">
    <property type="term" value="F:nucleic acid binding"/>
    <property type="evidence" value="ECO:0007669"/>
    <property type="project" value="InterPro"/>
</dbReference>
<protein>
    <submittedName>
        <fullName evidence="1">Jg18482 protein</fullName>
    </submittedName>
</protein>
<dbReference type="Proteomes" id="UP000838756">
    <property type="component" value="Unassembled WGS sequence"/>
</dbReference>
<comment type="caution">
    <text evidence="1">The sequence shown here is derived from an EMBL/GenBank/DDBJ whole genome shotgun (WGS) entry which is preliminary data.</text>
</comment>
<dbReference type="InterPro" id="IPR012337">
    <property type="entry name" value="RNaseH-like_sf"/>
</dbReference>
<dbReference type="OrthoDB" id="5419617at2759"/>
<dbReference type="EMBL" id="CAKXAJ010025321">
    <property type="protein sequence ID" value="CAH2238099.1"/>
    <property type="molecule type" value="Genomic_DNA"/>
</dbReference>
<dbReference type="AlphaFoldDB" id="A0A8S4RN90"/>
<dbReference type="InterPro" id="IPR036397">
    <property type="entry name" value="RNaseH_sf"/>
</dbReference>
<dbReference type="SUPFAM" id="SSF53098">
    <property type="entry name" value="Ribonuclease H-like"/>
    <property type="match status" value="1"/>
</dbReference>
<dbReference type="Gene3D" id="3.30.420.10">
    <property type="entry name" value="Ribonuclease H-like superfamily/Ribonuclease H"/>
    <property type="match status" value="1"/>
</dbReference>
<evidence type="ECO:0000313" key="1">
    <source>
        <dbReference type="EMBL" id="CAH2238099.1"/>
    </source>
</evidence>
<organism evidence="1 2">
    <name type="scientific">Pararge aegeria aegeria</name>
    <dbReference type="NCBI Taxonomy" id="348720"/>
    <lineage>
        <taxon>Eukaryota</taxon>
        <taxon>Metazoa</taxon>
        <taxon>Ecdysozoa</taxon>
        <taxon>Arthropoda</taxon>
        <taxon>Hexapoda</taxon>
        <taxon>Insecta</taxon>
        <taxon>Pterygota</taxon>
        <taxon>Neoptera</taxon>
        <taxon>Endopterygota</taxon>
        <taxon>Lepidoptera</taxon>
        <taxon>Glossata</taxon>
        <taxon>Ditrysia</taxon>
        <taxon>Papilionoidea</taxon>
        <taxon>Nymphalidae</taxon>
        <taxon>Satyrinae</taxon>
        <taxon>Satyrini</taxon>
        <taxon>Parargina</taxon>
        <taxon>Pararge</taxon>
    </lineage>
</organism>